<dbReference type="GO" id="GO:0008333">
    <property type="term" value="P:endosome to lysosome transport"/>
    <property type="evidence" value="ECO:0007669"/>
    <property type="project" value="TreeGrafter"/>
</dbReference>
<evidence type="ECO:0000313" key="10">
    <source>
        <dbReference type="Proteomes" id="UP000005207"/>
    </source>
</evidence>
<evidence type="ECO:0000256" key="3">
    <source>
        <dbReference type="ARBA" id="ARBA00023054"/>
    </source>
</evidence>
<accession>A0A669DGD9</accession>
<dbReference type="AlphaFoldDB" id="A0A669DGD9"/>
<dbReference type="Pfam" id="PF04849">
    <property type="entry name" value="HAP1_N"/>
    <property type="match status" value="1"/>
</dbReference>
<dbReference type="GO" id="GO:0050811">
    <property type="term" value="F:GABA receptor binding"/>
    <property type="evidence" value="ECO:0007669"/>
    <property type="project" value="TreeGrafter"/>
</dbReference>
<dbReference type="GO" id="GO:0098957">
    <property type="term" value="P:anterograde axonal transport of mitochondrion"/>
    <property type="evidence" value="ECO:0007669"/>
    <property type="project" value="TreeGrafter"/>
</dbReference>
<dbReference type="GeneTree" id="ENSGT00940000155697"/>
<dbReference type="InterPro" id="IPR006933">
    <property type="entry name" value="HAP1_N"/>
</dbReference>
<feature type="domain" description="HAP1 N-terminal" evidence="8">
    <location>
        <begin position="36"/>
        <end position="303"/>
    </location>
</feature>
<dbReference type="Pfam" id="PF12448">
    <property type="entry name" value="Milton"/>
    <property type="match status" value="1"/>
</dbReference>
<evidence type="ECO:0000256" key="1">
    <source>
        <dbReference type="ARBA" id="ARBA00004173"/>
    </source>
</evidence>
<feature type="region of interest" description="Disordered" evidence="6">
    <location>
        <begin position="559"/>
        <end position="588"/>
    </location>
</feature>
<reference evidence="9" key="2">
    <citation type="submission" date="2025-08" db="UniProtKB">
        <authorList>
            <consortium name="Ensembl"/>
        </authorList>
    </citation>
    <scope>IDENTIFICATION</scope>
</reference>
<gene>
    <name evidence="9" type="primary">TRAK1</name>
    <name evidence="9" type="synonym">trak1a</name>
</gene>
<protein>
    <submittedName>
        <fullName evidence="9">Trafficking kinesin protein 1</fullName>
    </submittedName>
</protein>
<proteinExistence type="inferred from homology"/>
<feature type="region of interest" description="Disordered" evidence="6">
    <location>
        <begin position="614"/>
        <end position="658"/>
    </location>
</feature>
<keyword evidence="4" id="KW-0496">Mitochondrion</keyword>
<feature type="compositionally biased region" description="Polar residues" evidence="6">
    <location>
        <begin position="378"/>
        <end position="391"/>
    </location>
</feature>
<dbReference type="PANTHER" id="PTHR15751">
    <property type="entry name" value="TRAFFICKING KINESIN-BINDING PROTEIN"/>
    <property type="match status" value="1"/>
</dbReference>
<evidence type="ECO:0000256" key="6">
    <source>
        <dbReference type="SAM" id="MobiDB-lite"/>
    </source>
</evidence>
<dbReference type="GO" id="GO:0017022">
    <property type="term" value="F:myosin binding"/>
    <property type="evidence" value="ECO:0007669"/>
    <property type="project" value="TreeGrafter"/>
</dbReference>
<feature type="domain" description="Trafficking kinesin-binding protein C-terminal" evidence="7">
    <location>
        <begin position="365"/>
        <end position="493"/>
    </location>
</feature>
<feature type="region of interest" description="Disordered" evidence="6">
    <location>
        <begin position="367"/>
        <end position="407"/>
    </location>
</feature>
<feature type="compositionally biased region" description="Acidic residues" evidence="6">
    <location>
        <begin position="531"/>
        <end position="547"/>
    </location>
</feature>
<dbReference type="SMART" id="SM01424">
    <property type="entry name" value="HAP1_N"/>
    <property type="match status" value="1"/>
</dbReference>
<feature type="compositionally biased region" description="Polar residues" evidence="6">
    <location>
        <begin position="568"/>
        <end position="588"/>
    </location>
</feature>
<dbReference type="GO" id="GO:0005739">
    <property type="term" value="C:mitochondrion"/>
    <property type="evidence" value="ECO:0007669"/>
    <property type="project" value="UniProtKB-SubCell"/>
</dbReference>
<evidence type="ECO:0000256" key="5">
    <source>
        <dbReference type="SAM" id="Coils"/>
    </source>
</evidence>
<dbReference type="PANTHER" id="PTHR15751:SF11">
    <property type="entry name" value="TRAFFICKING KINESIN-BINDING PROTEIN 1"/>
    <property type="match status" value="1"/>
</dbReference>
<keyword evidence="10" id="KW-1185">Reference proteome</keyword>
<reference evidence="10" key="1">
    <citation type="submission" date="2012-01" db="EMBL/GenBank/DDBJ databases">
        <title>The Genome Sequence of Oreochromis niloticus (Nile Tilapia).</title>
        <authorList>
            <consortium name="Broad Institute Genome Assembly Team"/>
            <consortium name="Broad Institute Sequencing Platform"/>
            <person name="Di Palma F."/>
            <person name="Johnson J."/>
            <person name="Lander E.S."/>
            <person name="Lindblad-Toh K."/>
        </authorList>
    </citation>
    <scope>NUCLEOTIDE SEQUENCE [LARGE SCALE GENOMIC DNA]</scope>
</reference>
<feature type="region of interest" description="Disordered" evidence="6">
    <location>
        <begin position="528"/>
        <end position="547"/>
    </location>
</feature>
<evidence type="ECO:0000259" key="8">
    <source>
        <dbReference type="SMART" id="SM01424"/>
    </source>
</evidence>
<dbReference type="GO" id="GO:0030425">
    <property type="term" value="C:dendrite"/>
    <property type="evidence" value="ECO:0007669"/>
    <property type="project" value="TreeGrafter"/>
</dbReference>
<dbReference type="InterPro" id="IPR022154">
    <property type="entry name" value="TRAK1/2_C"/>
</dbReference>
<dbReference type="InterPro" id="IPR051946">
    <property type="entry name" value="Intracell_Traff-Reg"/>
</dbReference>
<dbReference type="Ensembl" id="ENSONIT00000039839.1">
    <property type="protein sequence ID" value="ENSONIP00000059684.1"/>
    <property type="gene ID" value="ENSONIG00000007240.2"/>
</dbReference>
<feature type="coiled-coil region" evidence="5">
    <location>
        <begin position="206"/>
        <end position="303"/>
    </location>
</feature>
<dbReference type="GO" id="GO:0048311">
    <property type="term" value="P:mitochondrion distribution"/>
    <property type="evidence" value="ECO:0007669"/>
    <property type="project" value="TreeGrafter"/>
</dbReference>
<feature type="compositionally biased region" description="Low complexity" evidence="6">
    <location>
        <begin position="614"/>
        <end position="630"/>
    </location>
</feature>
<organism evidence="9 10">
    <name type="scientific">Oreochromis niloticus</name>
    <name type="common">Nile tilapia</name>
    <name type="synonym">Tilapia nilotica</name>
    <dbReference type="NCBI Taxonomy" id="8128"/>
    <lineage>
        <taxon>Eukaryota</taxon>
        <taxon>Metazoa</taxon>
        <taxon>Chordata</taxon>
        <taxon>Craniata</taxon>
        <taxon>Vertebrata</taxon>
        <taxon>Euteleostomi</taxon>
        <taxon>Actinopterygii</taxon>
        <taxon>Neopterygii</taxon>
        <taxon>Teleostei</taxon>
        <taxon>Neoteleostei</taxon>
        <taxon>Acanthomorphata</taxon>
        <taxon>Ovalentaria</taxon>
        <taxon>Cichlomorphae</taxon>
        <taxon>Cichliformes</taxon>
        <taxon>Cichlidae</taxon>
        <taxon>African cichlids</taxon>
        <taxon>Pseudocrenilabrinae</taxon>
        <taxon>Oreochromini</taxon>
        <taxon>Oreochromis</taxon>
    </lineage>
</organism>
<evidence type="ECO:0000259" key="7">
    <source>
        <dbReference type="SMART" id="SM01423"/>
    </source>
</evidence>
<evidence type="ECO:0000313" key="9">
    <source>
        <dbReference type="Ensembl" id="ENSONIP00000059684.1"/>
    </source>
</evidence>
<dbReference type="GO" id="GO:1904115">
    <property type="term" value="C:axon cytoplasm"/>
    <property type="evidence" value="ECO:0007669"/>
    <property type="project" value="GOC"/>
</dbReference>
<feature type="coiled-coil region" evidence="5">
    <location>
        <begin position="100"/>
        <end position="155"/>
    </location>
</feature>
<evidence type="ECO:0000256" key="2">
    <source>
        <dbReference type="ARBA" id="ARBA00007007"/>
    </source>
</evidence>
<dbReference type="GO" id="GO:0006605">
    <property type="term" value="P:protein targeting"/>
    <property type="evidence" value="ECO:0007669"/>
    <property type="project" value="TreeGrafter"/>
</dbReference>
<dbReference type="SMART" id="SM01423">
    <property type="entry name" value="Milton"/>
    <property type="match status" value="1"/>
</dbReference>
<sequence>MFPKKAAVILHFVFSPCADVCNNTDLPELEIISLLEEQLPVYKLRADTIFGYDQDDWLHTPLLGPDAAVDLTTEQIEETLKYFLLCADRVGQMTKTYSDIDAVTRLLEEKERDLELAARIGQSLLKKNKALSERNELLEEQVEHIREEVSQLRHDLSMKDELLQFYTNAAEESEGESITSTPHLETETISYEEKEQQLVNDCVKELRGANLQISSLAEELARKTEDASRQQEEITHLLSQIVDLQKKAKLYALENEELTQHLGAAKDAQRQLTAELQELQDKYAECMEMLHEAQEELKNLRNKTLPLSTPRRFHSLGLFPMDSLAAEIEGTMRKELQMDDPDVEEQRLHPKRVFQTVKNLNLMRQQRSSLAPSPLNIPGSNQTSCFTSGQDSNKRPPGTPGTPGSRDLEAALRRLSLRRDNYLSEKRFFEEERERKLAYLAKEEEKGGPGTPTESLFSLSSHTSVGSIWSGYSFTPRSYLPEKLQIVKPLEGSATLHAWQQLAQPHMGALLDHRPGVVTKGFRTLAHEQEQEQEQEDNWQLDQPEEDEVSCDSFRGVLGESPAPTDLPRSTSTPAVCRNKNGNTEEISQSNALNGTICGAAEAVQGNGHVANMPFPLSNMSPSSPLPSSSEINGHVDPKERQTLQPNTVDRMPGEGAS</sequence>
<name>A0A669DGD9_ORENI</name>
<comment type="similarity">
    <text evidence="2">Belongs to the milton family.</text>
</comment>
<dbReference type="Proteomes" id="UP000005207">
    <property type="component" value="Linkage group LG11"/>
</dbReference>
<comment type="subcellular location">
    <subcellularLocation>
        <location evidence="1">Mitochondrion</location>
    </subcellularLocation>
</comment>
<dbReference type="GO" id="GO:0047496">
    <property type="term" value="P:vesicle transport along microtubule"/>
    <property type="evidence" value="ECO:0007669"/>
    <property type="project" value="TreeGrafter"/>
</dbReference>
<dbReference type="GO" id="GO:0031410">
    <property type="term" value="C:cytoplasmic vesicle"/>
    <property type="evidence" value="ECO:0007669"/>
    <property type="project" value="TreeGrafter"/>
</dbReference>
<evidence type="ECO:0000256" key="4">
    <source>
        <dbReference type="ARBA" id="ARBA00023128"/>
    </source>
</evidence>
<dbReference type="GO" id="GO:0022008">
    <property type="term" value="P:neurogenesis"/>
    <property type="evidence" value="ECO:0007669"/>
    <property type="project" value="TreeGrafter"/>
</dbReference>
<keyword evidence="3 5" id="KW-0175">Coiled coil</keyword>
<reference evidence="9" key="3">
    <citation type="submission" date="2025-09" db="UniProtKB">
        <authorList>
            <consortium name="Ensembl"/>
        </authorList>
    </citation>
    <scope>IDENTIFICATION</scope>
</reference>